<dbReference type="InterPro" id="IPR029752">
    <property type="entry name" value="D-isomer_DH_CS1"/>
</dbReference>
<feature type="domain" description="6-phosphogluconate dehydrogenase NADP-binding" evidence="3">
    <location>
        <begin position="3"/>
        <end position="151"/>
    </location>
</feature>
<proteinExistence type="inferred from homology"/>
<dbReference type="InterPro" id="IPR006115">
    <property type="entry name" value="6PGDH_NADP-bd"/>
</dbReference>
<dbReference type="Gene3D" id="1.10.1040.10">
    <property type="entry name" value="N-(1-d-carboxylethyl)-l-norvaline Dehydrogenase, domain 2"/>
    <property type="match status" value="1"/>
</dbReference>
<dbReference type="InterPro" id="IPR048666">
    <property type="entry name" value="RedAm-like_C"/>
</dbReference>
<dbReference type="Pfam" id="PF03446">
    <property type="entry name" value="NAD_binding_2"/>
    <property type="match status" value="1"/>
</dbReference>
<dbReference type="Pfam" id="PF21761">
    <property type="entry name" value="RedAm-like_C"/>
    <property type="match status" value="1"/>
</dbReference>
<feature type="domain" description="NADPH-dependent reductive aminase-like C-terminal" evidence="4">
    <location>
        <begin position="161"/>
        <end position="280"/>
    </location>
</feature>
<reference evidence="5 6" key="1">
    <citation type="submission" date="2021-01" db="EMBL/GenBank/DDBJ databases">
        <title>Whole genome shotgun sequence of Asanoa iriomotensis NBRC 100142.</title>
        <authorList>
            <person name="Komaki H."/>
            <person name="Tamura T."/>
        </authorList>
    </citation>
    <scope>NUCLEOTIDE SEQUENCE [LARGE SCALE GENOMIC DNA]</scope>
    <source>
        <strain evidence="5 6">NBRC 100142</strain>
    </source>
</reference>
<dbReference type="RefSeq" id="WP_203708262.1">
    <property type="nucleotide sequence ID" value="NZ_BAAALU010000009.1"/>
</dbReference>
<dbReference type="PIRSF" id="PIRSF000103">
    <property type="entry name" value="HIBADH"/>
    <property type="match status" value="1"/>
</dbReference>
<evidence type="ECO:0000256" key="1">
    <source>
        <dbReference type="ARBA" id="ARBA00009080"/>
    </source>
</evidence>
<gene>
    <name evidence="5" type="ORF">Air01nite_75400</name>
</gene>
<dbReference type="PROSITE" id="PS00065">
    <property type="entry name" value="D_2_HYDROXYACID_DH_1"/>
    <property type="match status" value="1"/>
</dbReference>
<dbReference type="InterPro" id="IPR036291">
    <property type="entry name" value="NAD(P)-bd_dom_sf"/>
</dbReference>
<keyword evidence="6" id="KW-1185">Reference proteome</keyword>
<dbReference type="InterPro" id="IPR013328">
    <property type="entry name" value="6PGD_dom2"/>
</dbReference>
<evidence type="ECO:0000259" key="4">
    <source>
        <dbReference type="Pfam" id="PF21761"/>
    </source>
</evidence>
<keyword evidence="2" id="KW-0560">Oxidoreductase</keyword>
<name>A0ABQ4CFB1_9ACTN</name>
<accession>A0ABQ4CFB1</accession>
<protein>
    <submittedName>
        <fullName evidence="5">6-phosphogluconate dehydrogenase</fullName>
    </submittedName>
</protein>
<evidence type="ECO:0000313" key="6">
    <source>
        <dbReference type="Proteomes" id="UP000624325"/>
    </source>
</evidence>
<dbReference type="PANTHER" id="PTHR43580">
    <property type="entry name" value="OXIDOREDUCTASE GLYR1-RELATED"/>
    <property type="match status" value="1"/>
</dbReference>
<dbReference type="Proteomes" id="UP000624325">
    <property type="component" value="Unassembled WGS sequence"/>
</dbReference>
<organism evidence="5 6">
    <name type="scientific">Asanoa iriomotensis</name>
    <dbReference type="NCBI Taxonomy" id="234613"/>
    <lineage>
        <taxon>Bacteria</taxon>
        <taxon>Bacillati</taxon>
        <taxon>Actinomycetota</taxon>
        <taxon>Actinomycetes</taxon>
        <taxon>Micromonosporales</taxon>
        <taxon>Micromonosporaceae</taxon>
        <taxon>Asanoa</taxon>
    </lineage>
</organism>
<dbReference type="InterPro" id="IPR051265">
    <property type="entry name" value="HIBADH-related_NP60_sf"/>
</dbReference>
<evidence type="ECO:0000313" key="5">
    <source>
        <dbReference type="EMBL" id="GIF61445.1"/>
    </source>
</evidence>
<dbReference type="EMBL" id="BONC01000106">
    <property type="protein sequence ID" value="GIF61445.1"/>
    <property type="molecule type" value="Genomic_DNA"/>
</dbReference>
<sequence>MSDVAVVGAGAIGSAVALRLLAAGHQVVVWNRTPGRSAELLHAGAVPALTVQEAVSSSRLILLTVKDYTAMRSCLEQIEGPLPGRTIVAMCTGSAADARLAAEQVARSGAEYLDAGIQASAESIGTAAATILYSGSRGAFDRHSATLELLSTPRFVGSSPDSAAVWDLALFGLWYDAQLGLLRALDTVRGAGVDVAEFAEAASTQLGHVLAAVSATVGEAQDAVYPPGPADLTEHLAVVRHLMDLRADQRLGDGGLREVATRIEALIAAGHGSQGLTATIS</sequence>
<dbReference type="PANTHER" id="PTHR43580:SF2">
    <property type="entry name" value="CYTOKINE-LIKE NUCLEAR FACTOR N-PAC"/>
    <property type="match status" value="1"/>
</dbReference>
<dbReference type="SUPFAM" id="SSF51735">
    <property type="entry name" value="NAD(P)-binding Rossmann-fold domains"/>
    <property type="match status" value="1"/>
</dbReference>
<dbReference type="Gene3D" id="3.40.50.720">
    <property type="entry name" value="NAD(P)-binding Rossmann-like Domain"/>
    <property type="match status" value="1"/>
</dbReference>
<evidence type="ECO:0000259" key="3">
    <source>
        <dbReference type="Pfam" id="PF03446"/>
    </source>
</evidence>
<dbReference type="InterPro" id="IPR015815">
    <property type="entry name" value="HIBADH-related"/>
</dbReference>
<comment type="caution">
    <text evidence="5">The sequence shown here is derived from an EMBL/GenBank/DDBJ whole genome shotgun (WGS) entry which is preliminary data.</text>
</comment>
<evidence type="ECO:0000256" key="2">
    <source>
        <dbReference type="ARBA" id="ARBA00023002"/>
    </source>
</evidence>
<comment type="similarity">
    <text evidence="1">Belongs to the HIBADH-related family.</text>
</comment>